<proteinExistence type="predicted"/>
<feature type="compositionally biased region" description="Polar residues" evidence="1">
    <location>
        <begin position="54"/>
        <end position="70"/>
    </location>
</feature>
<evidence type="ECO:0000256" key="1">
    <source>
        <dbReference type="SAM" id="MobiDB-lite"/>
    </source>
</evidence>
<dbReference type="EMBL" id="JABBWE010000019">
    <property type="protein sequence ID" value="KAG1796359.1"/>
    <property type="molecule type" value="Genomic_DNA"/>
</dbReference>
<dbReference type="AlphaFoldDB" id="A0A9P7AWU6"/>
<dbReference type="Proteomes" id="UP000719766">
    <property type="component" value="Unassembled WGS sequence"/>
</dbReference>
<feature type="region of interest" description="Disordered" evidence="1">
    <location>
        <begin position="45"/>
        <end position="124"/>
    </location>
</feature>
<dbReference type="OrthoDB" id="2660672at2759"/>
<evidence type="ECO:0000313" key="3">
    <source>
        <dbReference type="Proteomes" id="UP000719766"/>
    </source>
</evidence>
<dbReference type="GeneID" id="64596390"/>
<keyword evidence="3" id="KW-1185">Reference proteome</keyword>
<evidence type="ECO:0000313" key="2">
    <source>
        <dbReference type="EMBL" id="KAG1796359.1"/>
    </source>
</evidence>
<dbReference type="RefSeq" id="XP_041161875.1">
    <property type="nucleotide sequence ID" value="XM_041302626.1"/>
</dbReference>
<feature type="compositionally biased region" description="Polar residues" evidence="1">
    <location>
        <begin position="89"/>
        <end position="111"/>
    </location>
</feature>
<accession>A0A9P7AWU6</accession>
<reference evidence="2" key="1">
    <citation type="journal article" date="2020" name="New Phytol.">
        <title>Comparative genomics reveals dynamic genome evolution in host specialist ectomycorrhizal fungi.</title>
        <authorList>
            <person name="Lofgren L.A."/>
            <person name="Nguyen N.H."/>
            <person name="Vilgalys R."/>
            <person name="Ruytinx J."/>
            <person name="Liao H.L."/>
            <person name="Branco S."/>
            <person name="Kuo A."/>
            <person name="LaButti K."/>
            <person name="Lipzen A."/>
            <person name="Andreopoulos W."/>
            <person name="Pangilinan J."/>
            <person name="Riley R."/>
            <person name="Hundley H."/>
            <person name="Na H."/>
            <person name="Barry K."/>
            <person name="Grigoriev I.V."/>
            <person name="Stajich J.E."/>
            <person name="Kennedy P.G."/>
        </authorList>
    </citation>
    <scope>NUCLEOTIDE SEQUENCE</scope>
    <source>
        <strain evidence="2">S12</strain>
    </source>
</reference>
<name>A0A9P7AWU6_9AGAM</name>
<feature type="region of interest" description="Disordered" evidence="1">
    <location>
        <begin position="1"/>
        <end position="31"/>
    </location>
</feature>
<organism evidence="2 3">
    <name type="scientific">Suillus plorans</name>
    <dbReference type="NCBI Taxonomy" id="116603"/>
    <lineage>
        <taxon>Eukaryota</taxon>
        <taxon>Fungi</taxon>
        <taxon>Dikarya</taxon>
        <taxon>Basidiomycota</taxon>
        <taxon>Agaricomycotina</taxon>
        <taxon>Agaricomycetes</taxon>
        <taxon>Agaricomycetidae</taxon>
        <taxon>Boletales</taxon>
        <taxon>Suillineae</taxon>
        <taxon>Suillaceae</taxon>
        <taxon>Suillus</taxon>
    </lineage>
</organism>
<feature type="compositionally biased region" description="Polar residues" evidence="1">
    <location>
        <begin position="15"/>
        <end position="25"/>
    </location>
</feature>
<sequence length="207" mass="22272">MSEDHRPDIDPPPGTSRSSQANVDQSRGGLCQSLRKLKNGLKFLCKRSKRTRNRTTAVQNVETERASSNQKVEDTLHLHPSNDNKHPTTSEILSDSVNQGLSGEPASQVQAAPSDRDKGPDPQLVDAELQGAYDGTQNMKLLGKHATSMASAADNAPAGLAAVDDFETTYLFRERLSTMALGVLSAASKVCLVSPRVQSPARSHNVL</sequence>
<comment type="caution">
    <text evidence="2">The sequence shown here is derived from an EMBL/GenBank/DDBJ whole genome shotgun (WGS) entry which is preliminary data.</text>
</comment>
<feature type="compositionally biased region" description="Basic and acidic residues" evidence="1">
    <location>
        <begin position="71"/>
        <end position="88"/>
    </location>
</feature>
<gene>
    <name evidence="2" type="ORF">HD556DRAFT_1360819</name>
</gene>
<protein>
    <submittedName>
        <fullName evidence="2">Uncharacterized protein</fullName>
    </submittedName>
</protein>